<feature type="compositionally biased region" description="Polar residues" evidence="1">
    <location>
        <begin position="99"/>
        <end position="108"/>
    </location>
</feature>
<sequence>MPANSASGNSAQTSTHILPHHHHHPAKMTTTMQHRLTVTTLNVVTFHKQRTTTDSSSILFDEQQPHNPETKTQPGNNERNEVDGGQQGWGEGVDEDNKSAQGRDQATTRAHKDDGMK</sequence>
<feature type="region of interest" description="Disordered" evidence="1">
    <location>
        <begin position="50"/>
        <end position="117"/>
    </location>
</feature>
<protein>
    <submittedName>
        <fullName evidence="2">Uncharacterized protein</fullName>
    </submittedName>
</protein>
<name>A0A0C9Y8L0_9AGAR</name>
<dbReference type="AlphaFoldDB" id="A0A0C9Y8L0"/>
<evidence type="ECO:0000313" key="2">
    <source>
        <dbReference type="EMBL" id="KIK04373.1"/>
    </source>
</evidence>
<reference evidence="2 3" key="1">
    <citation type="submission" date="2014-04" db="EMBL/GenBank/DDBJ databases">
        <authorList>
            <consortium name="DOE Joint Genome Institute"/>
            <person name="Kuo A."/>
            <person name="Kohler A."/>
            <person name="Nagy L.G."/>
            <person name="Floudas D."/>
            <person name="Copeland A."/>
            <person name="Barry K.W."/>
            <person name="Cichocki N."/>
            <person name="Veneault-Fourrey C."/>
            <person name="LaButti K."/>
            <person name="Lindquist E.A."/>
            <person name="Lipzen A."/>
            <person name="Lundell T."/>
            <person name="Morin E."/>
            <person name="Murat C."/>
            <person name="Sun H."/>
            <person name="Tunlid A."/>
            <person name="Henrissat B."/>
            <person name="Grigoriev I.V."/>
            <person name="Hibbett D.S."/>
            <person name="Martin F."/>
            <person name="Nordberg H.P."/>
            <person name="Cantor M.N."/>
            <person name="Hua S.X."/>
        </authorList>
    </citation>
    <scope>NUCLEOTIDE SEQUENCE [LARGE SCALE GENOMIC DNA]</scope>
    <source>
        <strain evidence="2 3">LaAM-08-1</strain>
    </source>
</reference>
<accession>A0A0C9Y8L0</accession>
<dbReference type="HOGENOM" id="CLU_2085207_0_0_1"/>
<gene>
    <name evidence="2" type="ORF">K443DRAFT_4677</name>
</gene>
<dbReference type="Proteomes" id="UP000054477">
    <property type="component" value="Unassembled WGS sequence"/>
</dbReference>
<keyword evidence="3" id="KW-1185">Reference proteome</keyword>
<feature type="compositionally biased region" description="Polar residues" evidence="1">
    <location>
        <begin position="1"/>
        <end position="16"/>
    </location>
</feature>
<evidence type="ECO:0000256" key="1">
    <source>
        <dbReference type="SAM" id="MobiDB-lite"/>
    </source>
</evidence>
<feature type="region of interest" description="Disordered" evidence="1">
    <location>
        <begin position="1"/>
        <end position="34"/>
    </location>
</feature>
<organism evidence="2 3">
    <name type="scientific">Laccaria amethystina LaAM-08-1</name>
    <dbReference type="NCBI Taxonomy" id="1095629"/>
    <lineage>
        <taxon>Eukaryota</taxon>
        <taxon>Fungi</taxon>
        <taxon>Dikarya</taxon>
        <taxon>Basidiomycota</taxon>
        <taxon>Agaricomycotina</taxon>
        <taxon>Agaricomycetes</taxon>
        <taxon>Agaricomycetidae</taxon>
        <taxon>Agaricales</taxon>
        <taxon>Agaricineae</taxon>
        <taxon>Hydnangiaceae</taxon>
        <taxon>Laccaria</taxon>
    </lineage>
</organism>
<dbReference type="EMBL" id="KN838570">
    <property type="protein sequence ID" value="KIK04373.1"/>
    <property type="molecule type" value="Genomic_DNA"/>
</dbReference>
<proteinExistence type="predicted"/>
<feature type="compositionally biased region" description="Polar residues" evidence="1">
    <location>
        <begin position="65"/>
        <end position="77"/>
    </location>
</feature>
<reference evidence="3" key="2">
    <citation type="submission" date="2015-01" db="EMBL/GenBank/DDBJ databases">
        <title>Evolutionary Origins and Diversification of the Mycorrhizal Mutualists.</title>
        <authorList>
            <consortium name="DOE Joint Genome Institute"/>
            <consortium name="Mycorrhizal Genomics Consortium"/>
            <person name="Kohler A."/>
            <person name="Kuo A."/>
            <person name="Nagy L.G."/>
            <person name="Floudas D."/>
            <person name="Copeland A."/>
            <person name="Barry K.W."/>
            <person name="Cichocki N."/>
            <person name="Veneault-Fourrey C."/>
            <person name="LaButti K."/>
            <person name="Lindquist E.A."/>
            <person name="Lipzen A."/>
            <person name="Lundell T."/>
            <person name="Morin E."/>
            <person name="Murat C."/>
            <person name="Riley R."/>
            <person name="Ohm R."/>
            <person name="Sun H."/>
            <person name="Tunlid A."/>
            <person name="Henrissat B."/>
            <person name="Grigoriev I.V."/>
            <person name="Hibbett D.S."/>
            <person name="Martin F."/>
        </authorList>
    </citation>
    <scope>NUCLEOTIDE SEQUENCE [LARGE SCALE GENOMIC DNA]</scope>
    <source>
        <strain evidence="3">LaAM-08-1</strain>
    </source>
</reference>
<evidence type="ECO:0000313" key="3">
    <source>
        <dbReference type="Proteomes" id="UP000054477"/>
    </source>
</evidence>